<dbReference type="InterPro" id="IPR009057">
    <property type="entry name" value="Homeodomain-like_sf"/>
</dbReference>
<name>A0A7X2PB19_9SPIO</name>
<accession>A0A7X2PB19</accession>
<dbReference type="EMBL" id="VUNN01000003">
    <property type="protein sequence ID" value="MSU05604.1"/>
    <property type="molecule type" value="Genomic_DNA"/>
</dbReference>
<keyword evidence="2" id="KW-1185">Reference proteome</keyword>
<proteinExistence type="predicted"/>
<evidence type="ECO:0000313" key="1">
    <source>
        <dbReference type="EMBL" id="MSU05604.1"/>
    </source>
</evidence>
<dbReference type="AlphaFoldDB" id="A0A7X2PB19"/>
<organism evidence="1 2">
    <name type="scientific">Bullifex porci</name>
    <dbReference type="NCBI Taxonomy" id="2606638"/>
    <lineage>
        <taxon>Bacteria</taxon>
        <taxon>Pseudomonadati</taxon>
        <taxon>Spirochaetota</taxon>
        <taxon>Spirochaetia</taxon>
        <taxon>Spirochaetales</taxon>
        <taxon>Spirochaetaceae</taxon>
        <taxon>Bullifex</taxon>
    </lineage>
</organism>
<dbReference type="Proteomes" id="UP000460549">
    <property type="component" value="Unassembled WGS sequence"/>
</dbReference>
<sequence>MYNHYPEQTRRNVVAAHRAGITVTNLSRALNIPRSSIHTWEKSKNYADVAPADETLLSHLNINTLLPAKVEKKTSSFVKVVNEEPKYTEGSLVIKKGSLTVEINKLMNNSDLISLIKAIGECNVL</sequence>
<dbReference type="RefSeq" id="WP_154424508.1">
    <property type="nucleotide sequence ID" value="NZ_VUNN01000003.1"/>
</dbReference>
<dbReference type="SUPFAM" id="SSF46689">
    <property type="entry name" value="Homeodomain-like"/>
    <property type="match status" value="1"/>
</dbReference>
<comment type="caution">
    <text evidence="1">The sequence shown here is derived from an EMBL/GenBank/DDBJ whole genome shotgun (WGS) entry which is preliminary data.</text>
</comment>
<dbReference type="InterPro" id="IPR036388">
    <property type="entry name" value="WH-like_DNA-bd_sf"/>
</dbReference>
<protein>
    <submittedName>
        <fullName evidence="1">Uncharacterized protein</fullName>
    </submittedName>
</protein>
<reference evidence="1 2" key="1">
    <citation type="submission" date="2019-08" db="EMBL/GenBank/DDBJ databases">
        <title>In-depth cultivation of the pig gut microbiome towards novel bacterial diversity and tailored functional studies.</title>
        <authorList>
            <person name="Wylensek D."/>
            <person name="Hitch T.C.A."/>
            <person name="Clavel T."/>
        </authorList>
    </citation>
    <scope>NUCLEOTIDE SEQUENCE [LARGE SCALE GENOMIC DNA]</scope>
    <source>
        <strain evidence="1 2">NM-380-WT-3C1</strain>
    </source>
</reference>
<evidence type="ECO:0000313" key="2">
    <source>
        <dbReference type="Proteomes" id="UP000460549"/>
    </source>
</evidence>
<dbReference type="Gene3D" id="1.10.10.10">
    <property type="entry name" value="Winged helix-like DNA-binding domain superfamily/Winged helix DNA-binding domain"/>
    <property type="match status" value="1"/>
</dbReference>
<gene>
    <name evidence="1" type="ORF">FYJ80_02250</name>
</gene>